<proteinExistence type="predicted"/>
<evidence type="ECO:0000256" key="1">
    <source>
        <dbReference type="SAM" id="MobiDB-lite"/>
    </source>
</evidence>
<evidence type="ECO:0000313" key="2">
    <source>
        <dbReference type="EMBL" id="GJE90226.1"/>
    </source>
</evidence>
<protein>
    <submittedName>
        <fullName evidence="2">Uncharacterized protein</fullName>
    </submittedName>
</protein>
<keyword evidence="3" id="KW-1185">Reference proteome</keyword>
<comment type="caution">
    <text evidence="2">The sequence shown here is derived from an EMBL/GenBank/DDBJ whole genome shotgun (WGS) entry which is preliminary data.</text>
</comment>
<name>A0A9P3G8L4_9APHY</name>
<dbReference type="EMBL" id="BPQB01000015">
    <property type="protein sequence ID" value="GJE90226.1"/>
    <property type="molecule type" value="Genomic_DNA"/>
</dbReference>
<dbReference type="AlphaFoldDB" id="A0A9P3G8L4"/>
<organism evidence="2 3">
    <name type="scientific">Phanerochaete sordida</name>
    <dbReference type="NCBI Taxonomy" id="48140"/>
    <lineage>
        <taxon>Eukaryota</taxon>
        <taxon>Fungi</taxon>
        <taxon>Dikarya</taxon>
        <taxon>Basidiomycota</taxon>
        <taxon>Agaricomycotina</taxon>
        <taxon>Agaricomycetes</taxon>
        <taxon>Polyporales</taxon>
        <taxon>Phanerochaetaceae</taxon>
        <taxon>Phanerochaete</taxon>
    </lineage>
</organism>
<feature type="region of interest" description="Disordered" evidence="1">
    <location>
        <begin position="39"/>
        <end position="76"/>
    </location>
</feature>
<gene>
    <name evidence="2" type="ORF">PsYK624_063540</name>
</gene>
<sequence>MRSMQMCSGPLGEVFLRLHRERVYREDGAQCGLGLKPSSRAVVSRAEPNRAEPNRAEPSRDAPEGRAFANRGSTSH</sequence>
<dbReference type="Proteomes" id="UP000703269">
    <property type="component" value="Unassembled WGS sequence"/>
</dbReference>
<evidence type="ECO:0000313" key="3">
    <source>
        <dbReference type="Proteomes" id="UP000703269"/>
    </source>
</evidence>
<accession>A0A9P3G8L4</accession>
<feature type="compositionally biased region" description="Basic and acidic residues" evidence="1">
    <location>
        <begin position="47"/>
        <end position="64"/>
    </location>
</feature>
<reference evidence="2 3" key="1">
    <citation type="submission" date="2021-08" db="EMBL/GenBank/DDBJ databases">
        <title>Draft Genome Sequence of Phanerochaete sordida strain YK-624.</title>
        <authorList>
            <person name="Mori T."/>
            <person name="Dohra H."/>
            <person name="Suzuki T."/>
            <person name="Kawagishi H."/>
            <person name="Hirai H."/>
        </authorList>
    </citation>
    <scope>NUCLEOTIDE SEQUENCE [LARGE SCALE GENOMIC DNA]</scope>
    <source>
        <strain evidence="2 3">YK-624</strain>
    </source>
</reference>